<evidence type="ECO:0000313" key="1">
    <source>
        <dbReference type="EMBL" id="NED94404.1"/>
    </source>
</evidence>
<name>A0A6N9YHG1_9ACTN</name>
<dbReference type="EMBL" id="JAAGOB010000002">
    <property type="protein sequence ID" value="NED94404.1"/>
    <property type="molecule type" value="Genomic_DNA"/>
</dbReference>
<dbReference type="RefSeq" id="WP_163816190.1">
    <property type="nucleotide sequence ID" value="NZ_JAAGOB010000002.1"/>
</dbReference>
<evidence type="ECO:0000313" key="2">
    <source>
        <dbReference type="Proteomes" id="UP000469185"/>
    </source>
</evidence>
<keyword evidence="2" id="KW-1185">Reference proteome</keyword>
<dbReference type="Proteomes" id="UP000469185">
    <property type="component" value="Unassembled WGS sequence"/>
</dbReference>
<accession>A0A6N9YHG1</accession>
<dbReference type="AlphaFoldDB" id="A0A6N9YHG1"/>
<reference evidence="1 2" key="1">
    <citation type="submission" date="2020-02" db="EMBL/GenBank/DDBJ databases">
        <authorList>
            <person name="Li X.-J."/>
            <person name="Feng X.-M."/>
        </authorList>
    </citation>
    <scope>NUCLEOTIDE SEQUENCE [LARGE SCALE GENOMIC DNA]</scope>
    <source>
        <strain evidence="1 2">CGMCC 4.7225</strain>
    </source>
</reference>
<protein>
    <submittedName>
        <fullName evidence="1">Uncharacterized protein</fullName>
    </submittedName>
</protein>
<organism evidence="1 2">
    <name type="scientific">Phytoactinopolyspora alkaliphila</name>
    <dbReference type="NCBI Taxonomy" id="1783498"/>
    <lineage>
        <taxon>Bacteria</taxon>
        <taxon>Bacillati</taxon>
        <taxon>Actinomycetota</taxon>
        <taxon>Actinomycetes</taxon>
        <taxon>Jiangellales</taxon>
        <taxon>Jiangellaceae</taxon>
        <taxon>Phytoactinopolyspora</taxon>
    </lineage>
</organism>
<proteinExistence type="predicted"/>
<comment type="caution">
    <text evidence="1">The sequence shown here is derived from an EMBL/GenBank/DDBJ whole genome shotgun (WGS) entry which is preliminary data.</text>
</comment>
<gene>
    <name evidence="1" type="ORF">G1H11_03660</name>
</gene>
<sequence length="154" mass="15793">MGSDVAWCLVAAAAALLIGGCADDSADTRHATGHAAGDEATVTVRLVIPDGHIREPEASCSGAGAYRFAHPEASFAIEDGTGARRATGTLPHGTAEKAAMVEAGESRQPTVCVMMIEVPGLETVDGHVFILSDRRPVPILANPDLDGPAEVVLP</sequence>